<name>A0A1H2SJU5_9RHOB</name>
<dbReference type="PANTHER" id="PTHR30483">
    <property type="entry name" value="LEUCINE-SPECIFIC-BINDING PROTEIN"/>
    <property type="match status" value="1"/>
</dbReference>
<protein>
    <submittedName>
        <fullName evidence="6">Amino acid/amide ABC transporter substrate-binding protein, HAAT family (TC 3.A.1.4.-)</fullName>
    </submittedName>
</protein>
<keyword evidence="3" id="KW-0813">Transport</keyword>
<comment type="similarity">
    <text evidence="1">Belongs to the leucine-binding protein family.</text>
</comment>
<organism evidence="6 7">
    <name type="scientific">Roseicitreum antarcticum</name>
    <dbReference type="NCBI Taxonomy" id="564137"/>
    <lineage>
        <taxon>Bacteria</taxon>
        <taxon>Pseudomonadati</taxon>
        <taxon>Pseudomonadota</taxon>
        <taxon>Alphaproteobacteria</taxon>
        <taxon>Rhodobacterales</taxon>
        <taxon>Paracoccaceae</taxon>
        <taxon>Roseicitreum</taxon>
    </lineage>
</organism>
<dbReference type="Proteomes" id="UP000198539">
    <property type="component" value="Unassembled WGS sequence"/>
</dbReference>
<proteinExistence type="inferred from homology"/>
<accession>A0A1H2SJU5</accession>
<evidence type="ECO:0000256" key="2">
    <source>
        <dbReference type="ARBA" id="ARBA00022729"/>
    </source>
</evidence>
<dbReference type="Gene3D" id="3.40.50.2300">
    <property type="match status" value="2"/>
</dbReference>
<keyword evidence="7" id="KW-1185">Reference proteome</keyword>
<dbReference type="AlphaFoldDB" id="A0A1H2SJU5"/>
<evidence type="ECO:0000259" key="5">
    <source>
        <dbReference type="Pfam" id="PF13458"/>
    </source>
</evidence>
<sequence>MLSMTKRIIGHVRFAARRSAGFLGLAALVAACAPGAMGPTAGPRVNPNAPVTVALLVPGGSADAGRNTLAANLENATRMAIADLQGVQIDLRVYNTAGSPAQAAEVTAQAISDGAAVILGPVFGDAAAAAGRVAAQRNINVLSFSNNTDIAGGNVFVLGATFENTAQRMLSYAVSQGKGRVAIVAERTAEGQIAETAIRTAAGRTAASLTGTVTYEFSQQGVVNALPQISSTVRSGGAQSIFFTANTAGALPLLAQLLPENSVGPTNYQFMGLTRWDIPAATLSLSGVQGGWFALPDPALTSQFEARYTAAYGTAPHPIAGLGYDGVAAIGALLRNGGSDALTGASLTQGSGFLGVNGAFRLRSDGTNERALAIASIENNEVVIIDPAPRSFTGSGF</sequence>
<dbReference type="STRING" id="564137.SAMN04488238_101615"/>
<feature type="domain" description="Leucine-binding protein" evidence="5">
    <location>
        <begin position="50"/>
        <end position="379"/>
    </location>
</feature>
<evidence type="ECO:0000256" key="1">
    <source>
        <dbReference type="ARBA" id="ARBA00010062"/>
    </source>
</evidence>
<dbReference type="InterPro" id="IPR051010">
    <property type="entry name" value="BCAA_transport"/>
</dbReference>
<dbReference type="Pfam" id="PF13458">
    <property type="entry name" value="Peripla_BP_6"/>
    <property type="match status" value="1"/>
</dbReference>
<dbReference type="SUPFAM" id="SSF53822">
    <property type="entry name" value="Periplasmic binding protein-like I"/>
    <property type="match status" value="1"/>
</dbReference>
<keyword evidence="2 4" id="KW-0732">Signal</keyword>
<evidence type="ECO:0000313" key="6">
    <source>
        <dbReference type="EMBL" id="SDW31404.1"/>
    </source>
</evidence>
<dbReference type="InterPro" id="IPR028081">
    <property type="entry name" value="Leu-bd"/>
</dbReference>
<dbReference type="PANTHER" id="PTHR30483:SF6">
    <property type="entry name" value="PERIPLASMIC BINDING PROTEIN OF ABC TRANSPORTER FOR NATURAL AMINO ACIDS"/>
    <property type="match status" value="1"/>
</dbReference>
<dbReference type="CDD" id="cd06339">
    <property type="entry name" value="PBP1_YraM_LppC_lipoprotein-like"/>
    <property type="match status" value="1"/>
</dbReference>
<keyword evidence="3" id="KW-0029">Amino-acid transport</keyword>
<dbReference type="EMBL" id="FNOM01000001">
    <property type="protein sequence ID" value="SDW31404.1"/>
    <property type="molecule type" value="Genomic_DNA"/>
</dbReference>
<dbReference type="RefSeq" id="WP_223814175.1">
    <property type="nucleotide sequence ID" value="NZ_CP061498.1"/>
</dbReference>
<gene>
    <name evidence="6" type="ORF">SAMN04488238_101615</name>
</gene>
<dbReference type="InterPro" id="IPR028082">
    <property type="entry name" value="Peripla_BP_I"/>
</dbReference>
<evidence type="ECO:0000256" key="4">
    <source>
        <dbReference type="SAM" id="SignalP"/>
    </source>
</evidence>
<reference evidence="6 7" key="1">
    <citation type="submission" date="2016-10" db="EMBL/GenBank/DDBJ databases">
        <authorList>
            <person name="de Groot N.N."/>
        </authorList>
    </citation>
    <scope>NUCLEOTIDE SEQUENCE [LARGE SCALE GENOMIC DNA]</scope>
    <source>
        <strain evidence="6 7">CGMCC 1.8894</strain>
    </source>
</reference>
<feature type="signal peptide" evidence="4">
    <location>
        <begin position="1"/>
        <end position="38"/>
    </location>
</feature>
<feature type="chain" id="PRO_5011673471" evidence="4">
    <location>
        <begin position="39"/>
        <end position="397"/>
    </location>
</feature>
<evidence type="ECO:0000256" key="3">
    <source>
        <dbReference type="ARBA" id="ARBA00022970"/>
    </source>
</evidence>
<dbReference type="GO" id="GO:0006865">
    <property type="term" value="P:amino acid transport"/>
    <property type="evidence" value="ECO:0007669"/>
    <property type="project" value="UniProtKB-KW"/>
</dbReference>
<dbReference type="PROSITE" id="PS51257">
    <property type="entry name" value="PROKAR_LIPOPROTEIN"/>
    <property type="match status" value="1"/>
</dbReference>
<evidence type="ECO:0000313" key="7">
    <source>
        <dbReference type="Proteomes" id="UP000198539"/>
    </source>
</evidence>